<feature type="domain" description="TRAF-type" evidence="7">
    <location>
        <begin position="99"/>
        <end position="129"/>
    </location>
</feature>
<reference evidence="8 9" key="1">
    <citation type="journal article" date="2012" name="Science">
        <title>The Paleozoic origin of enzymatic lignin decomposition reconstructed from 31 fungal genomes.</title>
        <authorList>
            <person name="Floudas D."/>
            <person name="Binder M."/>
            <person name="Riley R."/>
            <person name="Barry K."/>
            <person name="Blanchette R.A."/>
            <person name="Henrissat B."/>
            <person name="Martinez A.T."/>
            <person name="Otillar R."/>
            <person name="Spatafora J.W."/>
            <person name="Yadav J.S."/>
            <person name="Aerts A."/>
            <person name="Benoit I."/>
            <person name="Boyd A."/>
            <person name="Carlson A."/>
            <person name="Copeland A."/>
            <person name="Coutinho P.M."/>
            <person name="de Vries R.P."/>
            <person name="Ferreira P."/>
            <person name="Findley K."/>
            <person name="Foster B."/>
            <person name="Gaskell J."/>
            <person name="Glotzer D."/>
            <person name="Gorecki P."/>
            <person name="Heitman J."/>
            <person name="Hesse C."/>
            <person name="Hori C."/>
            <person name="Igarashi K."/>
            <person name="Jurgens J.A."/>
            <person name="Kallen N."/>
            <person name="Kersten P."/>
            <person name="Kohler A."/>
            <person name="Kuees U."/>
            <person name="Kumar T.K.A."/>
            <person name="Kuo A."/>
            <person name="LaButti K."/>
            <person name="Larrondo L.F."/>
            <person name="Lindquist E."/>
            <person name="Ling A."/>
            <person name="Lombard V."/>
            <person name="Lucas S."/>
            <person name="Lundell T."/>
            <person name="Martin R."/>
            <person name="McLaughlin D.J."/>
            <person name="Morgenstern I."/>
            <person name="Morin E."/>
            <person name="Murat C."/>
            <person name="Nagy L.G."/>
            <person name="Nolan M."/>
            <person name="Ohm R.A."/>
            <person name="Patyshakuliyeva A."/>
            <person name="Rokas A."/>
            <person name="Ruiz-Duenas F.J."/>
            <person name="Sabat G."/>
            <person name="Salamov A."/>
            <person name="Samejima M."/>
            <person name="Schmutz J."/>
            <person name="Slot J.C."/>
            <person name="St John F."/>
            <person name="Stenlid J."/>
            <person name="Sun H."/>
            <person name="Sun S."/>
            <person name="Syed K."/>
            <person name="Tsang A."/>
            <person name="Wiebenga A."/>
            <person name="Young D."/>
            <person name="Pisabarro A."/>
            <person name="Eastwood D.C."/>
            <person name="Martin F."/>
            <person name="Cullen D."/>
            <person name="Grigoriev I.V."/>
            <person name="Hibbett D.S."/>
        </authorList>
    </citation>
    <scope>NUCLEOTIDE SEQUENCE</scope>
    <source>
        <strain evidence="9">FP-58527</strain>
    </source>
</reference>
<evidence type="ECO:0000259" key="7">
    <source>
        <dbReference type="PROSITE" id="PS50145"/>
    </source>
</evidence>
<keyword evidence="2 4" id="KW-0863">Zinc-finger</keyword>
<feature type="region of interest" description="Disordered" evidence="5">
    <location>
        <begin position="486"/>
        <end position="505"/>
    </location>
</feature>
<keyword evidence="1 4" id="KW-0479">Metal-binding</keyword>
<keyword evidence="9" id="KW-1185">Reference proteome</keyword>
<dbReference type="PANTHER" id="PTHR10131:SF94">
    <property type="entry name" value="TNF RECEPTOR-ASSOCIATED FACTOR 4"/>
    <property type="match status" value="1"/>
</dbReference>
<dbReference type="InterPro" id="IPR001841">
    <property type="entry name" value="Znf_RING"/>
</dbReference>
<feature type="region of interest" description="Disordered" evidence="5">
    <location>
        <begin position="128"/>
        <end position="168"/>
    </location>
</feature>
<dbReference type="GO" id="GO:0008270">
    <property type="term" value="F:zinc ion binding"/>
    <property type="evidence" value="ECO:0007669"/>
    <property type="project" value="UniProtKB-KW"/>
</dbReference>
<dbReference type="HOGENOM" id="CLU_019709_0_0_1"/>
<dbReference type="Proteomes" id="UP000015241">
    <property type="component" value="Unassembled WGS sequence"/>
</dbReference>
<evidence type="ECO:0000256" key="4">
    <source>
        <dbReference type="PROSITE-ProRule" id="PRU00207"/>
    </source>
</evidence>
<accession>S8DWW8</accession>
<dbReference type="PROSITE" id="PS00518">
    <property type="entry name" value="ZF_RING_1"/>
    <property type="match status" value="1"/>
</dbReference>
<evidence type="ECO:0000313" key="8">
    <source>
        <dbReference type="EMBL" id="EPS97631.1"/>
    </source>
</evidence>
<feature type="domain" description="RING-type" evidence="6">
    <location>
        <begin position="16"/>
        <end position="55"/>
    </location>
</feature>
<evidence type="ECO:0000256" key="5">
    <source>
        <dbReference type="SAM" id="MobiDB-lite"/>
    </source>
</evidence>
<feature type="region of interest" description="Disordered" evidence="5">
    <location>
        <begin position="330"/>
        <end position="385"/>
    </location>
</feature>
<gene>
    <name evidence="8" type="ORF">FOMPIDRAFT_82330</name>
</gene>
<sequence>MSVYNYVDTPNQNLVCCICRCPFVDPCTTRNCCHTFCYECIARAIAISAHCPVDRCPLTTLDLGPADPLIRNLVDELIVECPQNDAGCSHTCQRILLPAHLKDACKYVEVPCPEGQCTKSIFRKDLASHTHVQDTSSPAEPSLADPGSQAPPTDAVVPSTSDHPKDNLATEPAAALRGSGDAQLSGPSTGMISTSYESLENENARLRLRLSALEGVINTLRYELQAVRRALGPWYRTEDSDPRTGWGGTPQQPARTSTQSSPPRPTNTDPLALSRASSSTQEGNASVAASSVPPPLTSPGGSVASLELAGGDISSYFPPAEEEDVYSPDFIRPHQPQARPPHQNAGAGPSHIRDPSLSHHPHLSSAQHIPLSLPQPQPALGGMNPAYPPSVLSPATYPNVPAPYAEPGTISIPPLDPSMPLPNTLASLHGSIASLAGALGALATTRAQDALYTGEELRSMRAGIHGLRMQFHDMLTAQAVSRDTSAGVGSSMRASDPDGVGPGGIPISVTPSAWATYGPRPYGMSGFPHMPGGFTKL</sequence>
<dbReference type="OrthoDB" id="1630758at2759"/>
<evidence type="ECO:0000259" key="6">
    <source>
        <dbReference type="PROSITE" id="PS50089"/>
    </source>
</evidence>
<feature type="region of interest" description="Disordered" evidence="5">
    <location>
        <begin position="235"/>
        <end position="305"/>
    </location>
</feature>
<proteinExistence type="predicted"/>
<dbReference type="PROSITE" id="PS50089">
    <property type="entry name" value="ZF_RING_2"/>
    <property type="match status" value="1"/>
</dbReference>
<dbReference type="PANTHER" id="PTHR10131">
    <property type="entry name" value="TNF RECEPTOR ASSOCIATED FACTOR"/>
    <property type="match status" value="1"/>
</dbReference>
<feature type="compositionally biased region" description="Polar residues" evidence="5">
    <location>
        <begin position="249"/>
        <end position="289"/>
    </location>
</feature>
<feature type="zinc finger region" description="TRAF-type" evidence="4">
    <location>
        <begin position="99"/>
        <end position="129"/>
    </location>
</feature>
<organism evidence="8 9">
    <name type="scientific">Fomitopsis schrenkii</name>
    <name type="common">Brown rot fungus</name>
    <dbReference type="NCBI Taxonomy" id="2126942"/>
    <lineage>
        <taxon>Eukaryota</taxon>
        <taxon>Fungi</taxon>
        <taxon>Dikarya</taxon>
        <taxon>Basidiomycota</taxon>
        <taxon>Agaricomycotina</taxon>
        <taxon>Agaricomycetes</taxon>
        <taxon>Polyporales</taxon>
        <taxon>Fomitopsis</taxon>
    </lineage>
</organism>
<dbReference type="InterPro" id="IPR001293">
    <property type="entry name" value="Znf_TRAF"/>
</dbReference>
<keyword evidence="3 4" id="KW-0862">Zinc</keyword>
<evidence type="ECO:0008006" key="10">
    <source>
        <dbReference type="Google" id="ProtNLM"/>
    </source>
</evidence>
<dbReference type="EMBL" id="KE504174">
    <property type="protein sequence ID" value="EPS97631.1"/>
    <property type="molecule type" value="Genomic_DNA"/>
</dbReference>
<feature type="compositionally biased region" description="Low complexity" evidence="5">
    <location>
        <begin position="333"/>
        <end position="343"/>
    </location>
</feature>
<evidence type="ECO:0000313" key="9">
    <source>
        <dbReference type="Proteomes" id="UP000015241"/>
    </source>
</evidence>
<protein>
    <recommendedName>
        <fullName evidence="10">RING-type domain-containing protein</fullName>
    </recommendedName>
</protein>
<dbReference type="SUPFAM" id="SSF49599">
    <property type="entry name" value="TRAF domain-like"/>
    <property type="match status" value="1"/>
</dbReference>
<dbReference type="SUPFAM" id="SSF57850">
    <property type="entry name" value="RING/U-box"/>
    <property type="match status" value="1"/>
</dbReference>
<evidence type="ECO:0000256" key="1">
    <source>
        <dbReference type="ARBA" id="ARBA00022723"/>
    </source>
</evidence>
<dbReference type="InterPro" id="IPR017907">
    <property type="entry name" value="Znf_RING_CS"/>
</dbReference>
<dbReference type="InterPro" id="IPR013083">
    <property type="entry name" value="Znf_RING/FYVE/PHD"/>
</dbReference>
<evidence type="ECO:0000256" key="3">
    <source>
        <dbReference type="ARBA" id="ARBA00022833"/>
    </source>
</evidence>
<name>S8DWW8_FOMSC</name>
<dbReference type="AlphaFoldDB" id="S8DWW8"/>
<dbReference type="PROSITE" id="PS50145">
    <property type="entry name" value="ZF_TRAF"/>
    <property type="match status" value="1"/>
</dbReference>
<dbReference type="InParanoid" id="S8DWW8"/>
<dbReference type="STRING" id="743788.S8DWW8"/>
<dbReference type="eggNOG" id="KOG0297">
    <property type="taxonomic scope" value="Eukaryota"/>
</dbReference>
<evidence type="ECO:0000256" key="2">
    <source>
        <dbReference type="ARBA" id="ARBA00022771"/>
    </source>
</evidence>
<dbReference type="Gene3D" id="3.30.40.10">
    <property type="entry name" value="Zinc/RING finger domain, C3HC4 (zinc finger)"/>
    <property type="match status" value="1"/>
</dbReference>